<name>A0A6P4C7L1_ARADU</name>
<dbReference type="SUPFAM" id="SSF56219">
    <property type="entry name" value="DNase I-like"/>
    <property type="match status" value="1"/>
</dbReference>
<dbReference type="Gene3D" id="3.60.10.10">
    <property type="entry name" value="Endonuclease/exonuclease/phosphatase"/>
    <property type="match status" value="1"/>
</dbReference>
<dbReference type="RefSeq" id="XP_015946659.1">
    <property type="nucleotide sequence ID" value="XM_016091173.1"/>
</dbReference>
<gene>
    <name evidence="2" type="primary">LOC107471680</name>
</gene>
<dbReference type="KEGG" id="adu:107471680"/>
<reference evidence="2" key="2">
    <citation type="submission" date="2025-08" db="UniProtKB">
        <authorList>
            <consortium name="RefSeq"/>
        </authorList>
    </citation>
    <scope>IDENTIFICATION</scope>
    <source>
        <tissue evidence="2">Whole plant</tissue>
    </source>
</reference>
<sequence length="218" mass="25109">MKLDNPPDPKPPDFVSVESEMLVEAMIQYEKRNEAKEDAPPREEEIIGCVNKASIRTVKELCKQYRPDMVILLETKCSGDTADKVLRNHQQFLHLQIVDFKRRVWCLTAVYASPHAHLRSKLWKEMKKIATDMKLPWLLIGDFNDISKADEKKGGATLDMHAVNRFKRWIEECGLIDMGYIGSKFTWVGGVRGGLKIYKRLDRALSNSDGRIDFQMLI</sequence>
<proteinExistence type="predicted"/>
<dbReference type="Proteomes" id="UP000515211">
    <property type="component" value="Chromosome 1"/>
</dbReference>
<protein>
    <submittedName>
        <fullName evidence="2">Uncharacterized protein LOC107471680</fullName>
    </submittedName>
</protein>
<reference evidence="1" key="1">
    <citation type="journal article" date="2016" name="Nat. Genet.">
        <title>The genome sequences of Arachis duranensis and Arachis ipaensis, the diploid ancestors of cultivated peanut.</title>
        <authorList>
            <person name="Bertioli D.J."/>
            <person name="Cannon S.B."/>
            <person name="Froenicke L."/>
            <person name="Huang G."/>
            <person name="Farmer A.D."/>
            <person name="Cannon E.K."/>
            <person name="Liu X."/>
            <person name="Gao D."/>
            <person name="Clevenger J."/>
            <person name="Dash S."/>
            <person name="Ren L."/>
            <person name="Moretzsohn M.C."/>
            <person name="Shirasawa K."/>
            <person name="Huang W."/>
            <person name="Vidigal B."/>
            <person name="Abernathy B."/>
            <person name="Chu Y."/>
            <person name="Niederhuth C.E."/>
            <person name="Umale P."/>
            <person name="Araujo A.C."/>
            <person name="Kozik A."/>
            <person name="Kim K.D."/>
            <person name="Burow M.D."/>
            <person name="Varshney R.K."/>
            <person name="Wang X."/>
            <person name="Zhang X."/>
            <person name="Barkley N."/>
            <person name="Guimaraes P.M."/>
            <person name="Isobe S."/>
            <person name="Guo B."/>
            <person name="Liao B."/>
            <person name="Stalker H.T."/>
            <person name="Schmitz R.J."/>
            <person name="Scheffler B.E."/>
            <person name="Leal-Bertioli S.C."/>
            <person name="Xun X."/>
            <person name="Jackson S.A."/>
            <person name="Michelmore R."/>
            <person name="Ozias-Akins P."/>
        </authorList>
    </citation>
    <scope>NUCLEOTIDE SEQUENCE [LARGE SCALE GENOMIC DNA]</scope>
    <source>
        <strain evidence="1">cv. V14167</strain>
    </source>
</reference>
<dbReference type="OrthoDB" id="1434605at2759"/>
<organism evidence="1 2">
    <name type="scientific">Arachis duranensis</name>
    <name type="common">Wild peanut</name>
    <dbReference type="NCBI Taxonomy" id="130453"/>
    <lineage>
        <taxon>Eukaryota</taxon>
        <taxon>Viridiplantae</taxon>
        <taxon>Streptophyta</taxon>
        <taxon>Embryophyta</taxon>
        <taxon>Tracheophyta</taxon>
        <taxon>Spermatophyta</taxon>
        <taxon>Magnoliopsida</taxon>
        <taxon>eudicotyledons</taxon>
        <taxon>Gunneridae</taxon>
        <taxon>Pentapetalae</taxon>
        <taxon>rosids</taxon>
        <taxon>fabids</taxon>
        <taxon>Fabales</taxon>
        <taxon>Fabaceae</taxon>
        <taxon>Papilionoideae</taxon>
        <taxon>50 kb inversion clade</taxon>
        <taxon>dalbergioids sensu lato</taxon>
        <taxon>Dalbergieae</taxon>
        <taxon>Pterocarpus clade</taxon>
        <taxon>Arachis</taxon>
    </lineage>
</organism>
<dbReference type="GeneID" id="107471680"/>
<keyword evidence="1" id="KW-1185">Reference proteome</keyword>
<dbReference type="InterPro" id="IPR036691">
    <property type="entry name" value="Endo/exonu/phosph_ase_sf"/>
</dbReference>
<accession>A0A6P4C7L1</accession>
<evidence type="ECO:0000313" key="1">
    <source>
        <dbReference type="Proteomes" id="UP000515211"/>
    </source>
</evidence>
<evidence type="ECO:0000313" key="2">
    <source>
        <dbReference type="RefSeq" id="XP_015946659.1"/>
    </source>
</evidence>
<dbReference type="AlphaFoldDB" id="A0A6P4C7L1"/>
<dbReference type="PANTHER" id="PTHR35218">
    <property type="entry name" value="RNASE H DOMAIN-CONTAINING PROTEIN"/>
    <property type="match status" value="1"/>
</dbReference>
<dbReference type="PANTHER" id="PTHR35218:SF8">
    <property type="entry name" value="ENDONUCLEASE_EXONUCLEASE_PHOSPHATASE"/>
    <property type="match status" value="1"/>
</dbReference>